<accession>A0A1H2Z1N4</accession>
<evidence type="ECO:0000256" key="1">
    <source>
        <dbReference type="SAM" id="SignalP"/>
    </source>
</evidence>
<keyword evidence="3" id="KW-1185">Reference proteome</keyword>
<dbReference type="STRING" id="762486.SAMN05444411_103108"/>
<dbReference type="EMBL" id="FNNJ01000003">
    <property type="protein sequence ID" value="SDX10709.1"/>
    <property type="molecule type" value="Genomic_DNA"/>
</dbReference>
<keyword evidence="1" id="KW-0732">Signal</keyword>
<feature type="chain" id="PRO_5011747902" evidence="1">
    <location>
        <begin position="21"/>
        <end position="182"/>
    </location>
</feature>
<dbReference type="RefSeq" id="WP_090122230.1">
    <property type="nucleotide sequence ID" value="NZ_FNNJ01000003.1"/>
</dbReference>
<gene>
    <name evidence="2" type="ORF">SAMN05444411_103108</name>
</gene>
<dbReference type="Proteomes" id="UP000199595">
    <property type="component" value="Unassembled WGS sequence"/>
</dbReference>
<feature type="signal peptide" evidence="1">
    <location>
        <begin position="1"/>
        <end position="20"/>
    </location>
</feature>
<dbReference type="PROSITE" id="PS51257">
    <property type="entry name" value="PROKAR_LIPOPROTEIN"/>
    <property type="match status" value="1"/>
</dbReference>
<proteinExistence type="predicted"/>
<reference evidence="2 3" key="1">
    <citation type="submission" date="2016-10" db="EMBL/GenBank/DDBJ databases">
        <authorList>
            <person name="de Groot N.N."/>
        </authorList>
    </citation>
    <scope>NUCLEOTIDE SEQUENCE [LARGE SCALE GENOMIC DNA]</scope>
    <source>
        <strain evidence="2 3">DSM 24956</strain>
    </source>
</reference>
<sequence>MKTPKILVLIICILLFQSCAKEVDFDQIDDASVETSYILTFVNTSFTAPEFLNDLNQEIEYTSDFVQTKVDDSSQDYLEKIELTAIIENSFSRNFIFGLQMFNAAGELIYTLEPVIQILPNSVETTILEIPKEDLHFLYEAEQFGFIFIMPPATNGDVVNAGTPGLLSIKSSLELFFNFREI</sequence>
<protein>
    <submittedName>
        <fullName evidence="2">Uncharacterized protein</fullName>
    </submittedName>
</protein>
<organism evidence="2 3">
    <name type="scientific">Lutibacter oricola</name>
    <dbReference type="NCBI Taxonomy" id="762486"/>
    <lineage>
        <taxon>Bacteria</taxon>
        <taxon>Pseudomonadati</taxon>
        <taxon>Bacteroidota</taxon>
        <taxon>Flavobacteriia</taxon>
        <taxon>Flavobacteriales</taxon>
        <taxon>Flavobacteriaceae</taxon>
        <taxon>Lutibacter</taxon>
    </lineage>
</organism>
<evidence type="ECO:0000313" key="3">
    <source>
        <dbReference type="Proteomes" id="UP000199595"/>
    </source>
</evidence>
<name>A0A1H2Z1N4_9FLAO</name>
<dbReference type="OrthoDB" id="1448832at2"/>
<evidence type="ECO:0000313" key="2">
    <source>
        <dbReference type="EMBL" id="SDX10709.1"/>
    </source>
</evidence>
<dbReference type="AlphaFoldDB" id="A0A1H2Z1N4"/>